<dbReference type="CDD" id="cd07560">
    <property type="entry name" value="Peptidase_S41_CPP"/>
    <property type="match status" value="1"/>
</dbReference>
<dbReference type="GO" id="GO:0008236">
    <property type="term" value="F:serine-type peptidase activity"/>
    <property type="evidence" value="ECO:0007669"/>
    <property type="project" value="UniProtKB-KW"/>
</dbReference>
<dbReference type="SUPFAM" id="SSF52096">
    <property type="entry name" value="ClpP/crotonase"/>
    <property type="match status" value="1"/>
</dbReference>
<dbReference type="InterPro" id="IPR041489">
    <property type="entry name" value="PDZ_6"/>
</dbReference>
<keyword evidence="8" id="KW-1185">Reference proteome</keyword>
<accession>A0A151B195</accession>
<dbReference type="Gene3D" id="2.30.42.10">
    <property type="match status" value="1"/>
</dbReference>
<dbReference type="CDD" id="cd06782">
    <property type="entry name" value="cpPDZ_CPP-like"/>
    <property type="match status" value="1"/>
</dbReference>
<evidence type="ECO:0000256" key="2">
    <source>
        <dbReference type="ARBA" id="ARBA00022670"/>
    </source>
</evidence>
<dbReference type="InterPro" id="IPR029045">
    <property type="entry name" value="ClpP/crotonase-like_dom_sf"/>
</dbReference>
<dbReference type="SUPFAM" id="SSF50156">
    <property type="entry name" value="PDZ domain-like"/>
    <property type="match status" value="1"/>
</dbReference>
<protein>
    <submittedName>
        <fullName evidence="7">Putative CtpA-like serine protease</fullName>
        <ecNumber evidence="7">3.4.21.-</ecNumber>
    </submittedName>
</protein>
<evidence type="ECO:0000313" key="7">
    <source>
        <dbReference type="EMBL" id="KYH33553.1"/>
    </source>
</evidence>
<dbReference type="PANTHER" id="PTHR32060">
    <property type="entry name" value="TAIL-SPECIFIC PROTEASE"/>
    <property type="match status" value="1"/>
</dbReference>
<dbReference type="PROSITE" id="PS50106">
    <property type="entry name" value="PDZ"/>
    <property type="match status" value="1"/>
</dbReference>
<sequence>MMPKVRRWVFFLVTFFALFLGDLAVARAAAPGWSLLDEVRSLTEKNYAGPLNWAALEAGAVQGLVESLGDPYSEYIAPEDIPDFASSLNDEYTGVGIIFQDLEGQAVISNTVPGSPAARLGVVPGSVLLAVDGRPVKGLPLEEIGRLLSGKPGTYVDLTVTLPGSGSRRSYYLRREVIRPPVVSSRLLAGPVGYLYLRSFPYWAPGEVETALAELEARGARGIILDLRGNPGGYLDAALEIASLFLLPDKPVVQVVGRDKKVTILRSRGPGQDLPLVVLVDRGTASAAEILAGALQANHAAILIGTRTYGKGALQTIFPLSNGGALKLTTAYYRTPAGQAIDGEGLIPDIEVTEGREQLDRALKVLRAQIAPPLVAGNLACR</sequence>
<evidence type="ECO:0000256" key="4">
    <source>
        <dbReference type="ARBA" id="ARBA00022825"/>
    </source>
</evidence>
<dbReference type="Gene3D" id="3.30.750.44">
    <property type="match status" value="1"/>
</dbReference>
<evidence type="ECO:0000256" key="3">
    <source>
        <dbReference type="ARBA" id="ARBA00022801"/>
    </source>
</evidence>
<dbReference type="InterPro" id="IPR005151">
    <property type="entry name" value="Tail-specific_protease"/>
</dbReference>
<evidence type="ECO:0000256" key="1">
    <source>
        <dbReference type="ARBA" id="ARBA00009179"/>
    </source>
</evidence>
<dbReference type="SMART" id="SM00245">
    <property type="entry name" value="TSPc"/>
    <property type="match status" value="1"/>
</dbReference>
<dbReference type="EC" id="3.4.21.-" evidence="7"/>
<evidence type="ECO:0000259" key="6">
    <source>
        <dbReference type="PROSITE" id="PS50106"/>
    </source>
</evidence>
<organism evidence="7 8">
    <name type="scientific">Moorella mulderi DSM 14980</name>
    <dbReference type="NCBI Taxonomy" id="1122241"/>
    <lineage>
        <taxon>Bacteria</taxon>
        <taxon>Bacillati</taxon>
        <taxon>Bacillota</taxon>
        <taxon>Clostridia</taxon>
        <taxon>Neomoorellales</taxon>
        <taxon>Neomoorellaceae</taxon>
        <taxon>Neomoorella</taxon>
    </lineage>
</organism>
<dbReference type="Pfam" id="PF22694">
    <property type="entry name" value="CtpB_N-like"/>
    <property type="match status" value="1"/>
</dbReference>
<dbReference type="RefSeq" id="WP_062280538.1">
    <property type="nucleotide sequence ID" value="NZ_LTBC01000001.1"/>
</dbReference>
<reference evidence="7 8" key="1">
    <citation type="submission" date="2016-02" db="EMBL/GenBank/DDBJ databases">
        <title>Genome sequence of Moorella mulderi DSM 14980.</title>
        <authorList>
            <person name="Poehlein A."/>
            <person name="Daniel R."/>
        </authorList>
    </citation>
    <scope>NUCLEOTIDE SEQUENCE [LARGE SCALE GENOMIC DNA]</scope>
    <source>
        <strain evidence="7 8">DSM 14980</strain>
    </source>
</reference>
<dbReference type="InterPro" id="IPR001478">
    <property type="entry name" value="PDZ"/>
</dbReference>
<dbReference type="InterPro" id="IPR004447">
    <property type="entry name" value="Peptidase_S41A"/>
</dbReference>
<dbReference type="GO" id="GO:0007165">
    <property type="term" value="P:signal transduction"/>
    <property type="evidence" value="ECO:0007669"/>
    <property type="project" value="TreeGrafter"/>
</dbReference>
<dbReference type="OrthoDB" id="9812068at2"/>
<dbReference type="EMBL" id="LTBC01000001">
    <property type="protein sequence ID" value="KYH33553.1"/>
    <property type="molecule type" value="Genomic_DNA"/>
</dbReference>
<feature type="domain" description="PDZ" evidence="6">
    <location>
        <begin position="85"/>
        <end position="148"/>
    </location>
</feature>
<comment type="similarity">
    <text evidence="1 5">Belongs to the peptidase S41A family.</text>
</comment>
<dbReference type="AlphaFoldDB" id="A0A151B195"/>
<gene>
    <name evidence="7" type="ORF">MOMUL_02590</name>
</gene>
<keyword evidence="4 5" id="KW-0720">Serine protease</keyword>
<dbReference type="Proteomes" id="UP000075670">
    <property type="component" value="Unassembled WGS sequence"/>
</dbReference>
<dbReference type="GO" id="GO:0004175">
    <property type="term" value="F:endopeptidase activity"/>
    <property type="evidence" value="ECO:0007669"/>
    <property type="project" value="TreeGrafter"/>
</dbReference>
<proteinExistence type="inferred from homology"/>
<dbReference type="Gene3D" id="3.90.226.10">
    <property type="entry name" value="2-enoyl-CoA Hydratase, Chain A, domain 1"/>
    <property type="match status" value="1"/>
</dbReference>
<evidence type="ECO:0000256" key="5">
    <source>
        <dbReference type="RuleBase" id="RU004404"/>
    </source>
</evidence>
<comment type="caution">
    <text evidence="7">The sequence shown here is derived from an EMBL/GenBank/DDBJ whole genome shotgun (WGS) entry which is preliminary data.</text>
</comment>
<dbReference type="PANTHER" id="PTHR32060:SF30">
    <property type="entry name" value="CARBOXY-TERMINAL PROCESSING PROTEASE CTPA"/>
    <property type="match status" value="1"/>
</dbReference>
<dbReference type="SMART" id="SM00228">
    <property type="entry name" value="PDZ"/>
    <property type="match status" value="1"/>
</dbReference>
<dbReference type="PATRIC" id="fig|1122241.3.peg.281"/>
<dbReference type="GO" id="GO:0030288">
    <property type="term" value="C:outer membrane-bounded periplasmic space"/>
    <property type="evidence" value="ECO:0007669"/>
    <property type="project" value="TreeGrafter"/>
</dbReference>
<evidence type="ECO:0000313" key="8">
    <source>
        <dbReference type="Proteomes" id="UP000075670"/>
    </source>
</evidence>
<dbReference type="InterPro" id="IPR036034">
    <property type="entry name" value="PDZ_sf"/>
</dbReference>
<dbReference type="InterPro" id="IPR055210">
    <property type="entry name" value="CtpA/B_N"/>
</dbReference>
<name>A0A151B195_9FIRM</name>
<dbReference type="NCBIfam" id="TIGR00225">
    <property type="entry name" value="prc"/>
    <property type="match status" value="1"/>
</dbReference>
<keyword evidence="2 5" id="KW-0645">Protease</keyword>
<dbReference type="Pfam" id="PF17820">
    <property type="entry name" value="PDZ_6"/>
    <property type="match status" value="1"/>
</dbReference>
<dbReference type="GO" id="GO:0006508">
    <property type="term" value="P:proteolysis"/>
    <property type="evidence" value="ECO:0007669"/>
    <property type="project" value="UniProtKB-KW"/>
</dbReference>
<dbReference type="Pfam" id="PF03572">
    <property type="entry name" value="Peptidase_S41"/>
    <property type="match status" value="1"/>
</dbReference>
<keyword evidence="3 5" id="KW-0378">Hydrolase</keyword>